<reference evidence="3 4" key="1">
    <citation type="submission" date="2024-01" db="EMBL/GenBank/DDBJ databases">
        <title>The genome of the rayed Mediterranean limpet Patella caerulea (Linnaeus, 1758).</title>
        <authorList>
            <person name="Anh-Thu Weber A."/>
            <person name="Halstead-Nussloch G."/>
        </authorList>
    </citation>
    <scope>NUCLEOTIDE SEQUENCE [LARGE SCALE GENOMIC DNA]</scope>
    <source>
        <strain evidence="3">AATW-2023a</strain>
        <tissue evidence="3">Whole specimen</tissue>
    </source>
</reference>
<keyword evidence="1" id="KW-0175">Coiled coil</keyword>
<evidence type="ECO:0000256" key="2">
    <source>
        <dbReference type="SAM" id="SignalP"/>
    </source>
</evidence>
<dbReference type="AlphaFoldDB" id="A0AAN8PS39"/>
<evidence type="ECO:0000313" key="4">
    <source>
        <dbReference type="Proteomes" id="UP001347796"/>
    </source>
</evidence>
<organism evidence="3 4">
    <name type="scientific">Patella caerulea</name>
    <name type="common">Rayed Mediterranean limpet</name>
    <dbReference type="NCBI Taxonomy" id="87958"/>
    <lineage>
        <taxon>Eukaryota</taxon>
        <taxon>Metazoa</taxon>
        <taxon>Spiralia</taxon>
        <taxon>Lophotrochozoa</taxon>
        <taxon>Mollusca</taxon>
        <taxon>Gastropoda</taxon>
        <taxon>Patellogastropoda</taxon>
        <taxon>Patelloidea</taxon>
        <taxon>Patellidae</taxon>
        <taxon>Patella</taxon>
    </lineage>
</organism>
<dbReference type="Proteomes" id="UP001347796">
    <property type="component" value="Unassembled WGS sequence"/>
</dbReference>
<accession>A0AAN8PS39</accession>
<feature type="signal peptide" evidence="2">
    <location>
        <begin position="1"/>
        <end position="22"/>
    </location>
</feature>
<gene>
    <name evidence="3" type="ORF">SNE40_015485</name>
</gene>
<feature type="chain" id="PRO_5043015385" evidence="2">
    <location>
        <begin position="23"/>
        <end position="102"/>
    </location>
</feature>
<protein>
    <submittedName>
        <fullName evidence="3">Uncharacterized protein</fullName>
    </submittedName>
</protein>
<comment type="caution">
    <text evidence="3">The sequence shown here is derived from an EMBL/GenBank/DDBJ whole genome shotgun (WGS) entry which is preliminary data.</text>
</comment>
<feature type="coiled-coil region" evidence="1">
    <location>
        <begin position="46"/>
        <end position="84"/>
    </location>
</feature>
<sequence>MKCLALCIISAILICLCQTVLTEKVIRGASREELEEHTVNDNRILKRSLREAYESHLAMLQEAEQSLTKQIEELKARREELSSRKRSHVMCLVNLISCFRKR</sequence>
<keyword evidence="4" id="KW-1185">Reference proteome</keyword>
<dbReference type="EMBL" id="JAZGQO010000010">
    <property type="protein sequence ID" value="KAK6177371.1"/>
    <property type="molecule type" value="Genomic_DNA"/>
</dbReference>
<proteinExistence type="predicted"/>
<evidence type="ECO:0000313" key="3">
    <source>
        <dbReference type="EMBL" id="KAK6177371.1"/>
    </source>
</evidence>
<name>A0AAN8PS39_PATCE</name>
<keyword evidence="2" id="KW-0732">Signal</keyword>
<evidence type="ECO:0000256" key="1">
    <source>
        <dbReference type="SAM" id="Coils"/>
    </source>
</evidence>